<protein>
    <recommendedName>
        <fullName evidence="6">G-protein coupled receptors family 1 profile domain-containing protein</fullName>
    </recommendedName>
</protein>
<dbReference type="InterPro" id="IPR017452">
    <property type="entry name" value="GPCR_Rhodpsn_7TM"/>
</dbReference>
<dbReference type="GO" id="GO:0016020">
    <property type="term" value="C:membrane"/>
    <property type="evidence" value="ECO:0007669"/>
    <property type="project" value="UniProtKB-SubCell"/>
</dbReference>
<evidence type="ECO:0000256" key="4">
    <source>
        <dbReference type="ARBA" id="ARBA00023136"/>
    </source>
</evidence>
<evidence type="ECO:0000256" key="5">
    <source>
        <dbReference type="SAM" id="Phobius"/>
    </source>
</evidence>
<feature type="transmembrane region" description="Helical" evidence="5">
    <location>
        <begin position="216"/>
        <end position="233"/>
    </location>
</feature>
<dbReference type="PANTHER" id="PTHR46641">
    <property type="entry name" value="FMRFAMIDE RECEPTOR-RELATED"/>
    <property type="match status" value="1"/>
</dbReference>
<keyword evidence="4 5" id="KW-0472">Membrane</keyword>
<reference evidence="7" key="1">
    <citation type="journal article" date="2023" name="Mol. Biol. Evol.">
        <title>Third-Generation Sequencing Reveals the Adaptive Role of the Epigenome in Three Deep-Sea Polychaetes.</title>
        <authorList>
            <person name="Perez M."/>
            <person name="Aroh O."/>
            <person name="Sun Y."/>
            <person name="Lan Y."/>
            <person name="Juniper S.K."/>
            <person name="Young C.R."/>
            <person name="Angers B."/>
            <person name="Qian P.Y."/>
        </authorList>
    </citation>
    <scope>NUCLEOTIDE SEQUENCE</scope>
    <source>
        <strain evidence="7">P08H-3</strain>
    </source>
</reference>
<evidence type="ECO:0000313" key="7">
    <source>
        <dbReference type="EMBL" id="KAK2141560.1"/>
    </source>
</evidence>
<keyword evidence="8" id="KW-1185">Reference proteome</keyword>
<evidence type="ECO:0000313" key="8">
    <source>
        <dbReference type="Proteomes" id="UP001208570"/>
    </source>
</evidence>
<gene>
    <name evidence="7" type="ORF">LSH36_1079g00006</name>
</gene>
<evidence type="ECO:0000256" key="3">
    <source>
        <dbReference type="ARBA" id="ARBA00022989"/>
    </source>
</evidence>
<dbReference type="PROSITE" id="PS50262">
    <property type="entry name" value="G_PROTEIN_RECEP_F1_2"/>
    <property type="match status" value="1"/>
</dbReference>
<feature type="domain" description="G-protein coupled receptors family 1 profile" evidence="6">
    <location>
        <begin position="107"/>
        <end position="375"/>
    </location>
</feature>
<dbReference type="Pfam" id="PF00001">
    <property type="entry name" value="7tm_1"/>
    <property type="match status" value="1"/>
</dbReference>
<dbReference type="InterPro" id="IPR052954">
    <property type="entry name" value="GPCR-Ligand_Int"/>
</dbReference>
<name>A0AAD9IWW8_9ANNE</name>
<feature type="transmembrane region" description="Helical" evidence="5">
    <location>
        <begin position="90"/>
        <end position="115"/>
    </location>
</feature>
<feature type="transmembrane region" description="Helical" evidence="5">
    <location>
        <begin position="21"/>
        <end position="40"/>
    </location>
</feature>
<dbReference type="CDD" id="cd14978">
    <property type="entry name" value="7tmA_FMRFamide_R-like"/>
    <property type="match status" value="1"/>
</dbReference>
<evidence type="ECO:0000256" key="2">
    <source>
        <dbReference type="ARBA" id="ARBA00022692"/>
    </source>
</evidence>
<dbReference type="AlphaFoldDB" id="A0AAD9IWW8"/>
<dbReference type="PRINTS" id="PR00237">
    <property type="entry name" value="GPCRRHODOPSN"/>
</dbReference>
<evidence type="ECO:0000259" key="6">
    <source>
        <dbReference type="PROSITE" id="PS50262"/>
    </source>
</evidence>
<evidence type="ECO:0000256" key="1">
    <source>
        <dbReference type="ARBA" id="ARBA00004370"/>
    </source>
</evidence>
<accession>A0AAD9IWW8</accession>
<dbReference type="Gene3D" id="1.20.1070.10">
    <property type="entry name" value="Rhodopsin 7-helix transmembrane proteins"/>
    <property type="match status" value="1"/>
</dbReference>
<organism evidence="7 8">
    <name type="scientific">Paralvinella palmiformis</name>
    <dbReference type="NCBI Taxonomy" id="53620"/>
    <lineage>
        <taxon>Eukaryota</taxon>
        <taxon>Metazoa</taxon>
        <taxon>Spiralia</taxon>
        <taxon>Lophotrochozoa</taxon>
        <taxon>Annelida</taxon>
        <taxon>Polychaeta</taxon>
        <taxon>Sedentaria</taxon>
        <taxon>Canalipalpata</taxon>
        <taxon>Terebellida</taxon>
        <taxon>Terebelliformia</taxon>
        <taxon>Alvinellidae</taxon>
        <taxon>Paralvinella</taxon>
    </lineage>
</organism>
<dbReference type="SUPFAM" id="SSF81321">
    <property type="entry name" value="Family A G protein-coupled receptor-like"/>
    <property type="match status" value="1"/>
</dbReference>
<sequence>MSCEARPMTSLLAVRIGIKSYQVSGVILWLLLFSGFGRPVSAMTSSFEDLLSDNITNMAANLSNGTNSMVMTTVAPITSRNDHCDSIANFVTYSLMAGVLCLLGFAGNSVSYVVLRMDSDSRVAGFLLQALAGTDNLFLGTWFLHFTLNEAFGYFRMLRTFHVTWLYVRVYTYPLLFITQTATIWLTVLIAASRYIAVCRPYSASKYCSLPVTQKLIAAIALFSVVYNLPRFFEVHITPRRVGRNRTKTIYALAMTQFGESFFYRRLYFDVLYIVITFVLPLMLLLFLNTRLVFAYRVIQRRRRTMRMRHDQHDHSITLVMIMVVLLFLACNAPARIVQMIWRYATHRCPSTPFVMITLSNVLEVLNSSSNFIIYCVFRKQFRKNLKRRLCPRTDRTKAARAEASLLNGATTATDFKKAPTMAATEMTRL</sequence>
<proteinExistence type="predicted"/>
<dbReference type="InterPro" id="IPR000276">
    <property type="entry name" value="GPCR_Rhodpsn"/>
</dbReference>
<dbReference type="PANTHER" id="PTHR46641:SF2">
    <property type="entry name" value="FMRFAMIDE RECEPTOR"/>
    <property type="match status" value="1"/>
</dbReference>
<keyword evidence="2 5" id="KW-0812">Transmembrane</keyword>
<feature type="transmembrane region" description="Helical" evidence="5">
    <location>
        <begin position="354"/>
        <end position="378"/>
    </location>
</feature>
<keyword evidence="3 5" id="KW-1133">Transmembrane helix</keyword>
<comment type="caution">
    <text evidence="7">The sequence shown here is derived from an EMBL/GenBank/DDBJ whole genome shotgun (WGS) entry which is preliminary data.</text>
</comment>
<dbReference type="Proteomes" id="UP001208570">
    <property type="component" value="Unassembled WGS sequence"/>
</dbReference>
<feature type="transmembrane region" description="Helical" evidence="5">
    <location>
        <begin position="175"/>
        <end position="196"/>
    </location>
</feature>
<dbReference type="EMBL" id="JAODUP010001079">
    <property type="protein sequence ID" value="KAK2141560.1"/>
    <property type="molecule type" value="Genomic_DNA"/>
</dbReference>
<feature type="transmembrane region" description="Helical" evidence="5">
    <location>
        <begin position="271"/>
        <end position="296"/>
    </location>
</feature>
<dbReference type="GO" id="GO:0004930">
    <property type="term" value="F:G protein-coupled receptor activity"/>
    <property type="evidence" value="ECO:0007669"/>
    <property type="project" value="InterPro"/>
</dbReference>
<feature type="transmembrane region" description="Helical" evidence="5">
    <location>
        <begin position="317"/>
        <end position="342"/>
    </location>
</feature>
<comment type="subcellular location">
    <subcellularLocation>
        <location evidence="1">Membrane</location>
    </subcellularLocation>
</comment>